<evidence type="ECO:0000256" key="2">
    <source>
        <dbReference type="ARBA" id="ARBA00022722"/>
    </source>
</evidence>
<reference evidence="9" key="1">
    <citation type="submission" date="2020-03" db="EMBL/GenBank/DDBJ databases">
        <title>Whole-genome sequence of the purple nonsulfur bacterium Rhodocyclus tenuis DSM112.</title>
        <authorList>
            <person name="Kyndt J.A."/>
            <person name="Meyer T.E."/>
        </authorList>
    </citation>
    <scope>NUCLEOTIDE SEQUENCE [LARGE SCALE GENOMIC DNA]</scope>
    <source>
        <strain evidence="9">DSM 112</strain>
    </source>
</reference>
<evidence type="ECO:0000256" key="7">
    <source>
        <dbReference type="HAMAP-Rule" id="MF_00009"/>
    </source>
</evidence>
<keyword evidence="5 7" id="KW-0378">Hydrolase</keyword>
<dbReference type="PROSITE" id="PS01306">
    <property type="entry name" value="UPF0054"/>
    <property type="match status" value="1"/>
</dbReference>
<feature type="binding site" evidence="7">
    <location>
        <position position="114"/>
    </location>
    <ligand>
        <name>Zn(2+)</name>
        <dbReference type="ChEBI" id="CHEBI:29105"/>
        <note>catalytic</note>
    </ligand>
</feature>
<evidence type="ECO:0000256" key="4">
    <source>
        <dbReference type="ARBA" id="ARBA00022759"/>
    </source>
</evidence>
<organism evidence="8 9">
    <name type="scientific">Rhodocyclus gracilis</name>
    <dbReference type="NCBI Taxonomy" id="2929842"/>
    <lineage>
        <taxon>Bacteria</taxon>
        <taxon>Pseudomonadati</taxon>
        <taxon>Pseudomonadota</taxon>
        <taxon>Betaproteobacteria</taxon>
        <taxon>Rhodocyclales</taxon>
        <taxon>Rhodocyclaceae</taxon>
        <taxon>Rhodocyclus</taxon>
    </lineage>
</organism>
<evidence type="ECO:0000313" key="9">
    <source>
        <dbReference type="Proteomes" id="UP000720344"/>
    </source>
</evidence>
<dbReference type="Pfam" id="PF02130">
    <property type="entry name" value="YbeY"/>
    <property type="match status" value="1"/>
</dbReference>
<dbReference type="SUPFAM" id="SSF55486">
    <property type="entry name" value="Metalloproteases ('zincins'), catalytic domain"/>
    <property type="match status" value="1"/>
</dbReference>
<evidence type="ECO:0000256" key="6">
    <source>
        <dbReference type="ARBA" id="ARBA00022833"/>
    </source>
</evidence>
<protein>
    <recommendedName>
        <fullName evidence="7">Endoribonuclease YbeY</fullName>
        <ecNumber evidence="7">3.1.-.-</ecNumber>
    </recommendedName>
</protein>
<keyword evidence="3 7" id="KW-0479">Metal-binding</keyword>
<comment type="cofactor">
    <cofactor evidence="7">
        <name>Zn(2+)</name>
        <dbReference type="ChEBI" id="CHEBI:29105"/>
    </cofactor>
    <text evidence="7">Binds 1 zinc ion.</text>
</comment>
<dbReference type="HAMAP" id="MF_00009">
    <property type="entry name" value="Endoribonucl_YbeY"/>
    <property type="match status" value="1"/>
</dbReference>
<evidence type="ECO:0000256" key="1">
    <source>
        <dbReference type="ARBA" id="ARBA00010875"/>
    </source>
</evidence>
<feature type="binding site" evidence="7">
    <location>
        <position position="118"/>
    </location>
    <ligand>
        <name>Zn(2+)</name>
        <dbReference type="ChEBI" id="CHEBI:29105"/>
        <note>catalytic</note>
    </ligand>
</feature>
<dbReference type="PANTHER" id="PTHR46986">
    <property type="entry name" value="ENDORIBONUCLEASE YBEY, CHLOROPLASTIC"/>
    <property type="match status" value="1"/>
</dbReference>
<keyword evidence="7" id="KW-0963">Cytoplasm</keyword>
<dbReference type="InterPro" id="IPR020549">
    <property type="entry name" value="YbeY_CS"/>
</dbReference>
<keyword evidence="9" id="KW-1185">Reference proteome</keyword>
<gene>
    <name evidence="7 8" type="primary">ybeY</name>
    <name evidence="8" type="ORF">HCX48_13165</name>
</gene>
<sequence>MERVSRRLNLSVQYACNAAELPSRPLVRSWVRAALDVDSGRGGRIVVRFVDPEEGRQLNHDYRGRDYATNVLSFPYEQEPVVCGDLVVCAEVAAREAAEQGKTLTAHYAHLCVHGILHLLGYDHEISDDEADIMEQHEREVMAALGFADPYALSTAPLDGEE</sequence>
<feature type="binding site" evidence="7">
    <location>
        <position position="124"/>
    </location>
    <ligand>
        <name>Zn(2+)</name>
        <dbReference type="ChEBI" id="CHEBI:29105"/>
        <note>catalytic</note>
    </ligand>
</feature>
<dbReference type="EMBL" id="JAATWB010000014">
    <property type="protein sequence ID" value="NJA90164.1"/>
    <property type="molecule type" value="Genomic_DNA"/>
</dbReference>
<proteinExistence type="inferred from homology"/>
<comment type="subcellular location">
    <subcellularLocation>
        <location evidence="7">Cytoplasm</location>
    </subcellularLocation>
</comment>
<evidence type="ECO:0000313" key="8">
    <source>
        <dbReference type="EMBL" id="NJA90164.1"/>
    </source>
</evidence>
<keyword evidence="7" id="KW-0690">Ribosome biogenesis</keyword>
<keyword evidence="6 7" id="KW-0862">Zinc</keyword>
<comment type="function">
    <text evidence="7">Single strand-specific metallo-endoribonuclease involved in late-stage 70S ribosome quality control and in maturation of the 3' terminus of the 16S rRNA.</text>
</comment>
<evidence type="ECO:0000256" key="5">
    <source>
        <dbReference type="ARBA" id="ARBA00022801"/>
    </source>
</evidence>
<dbReference type="InterPro" id="IPR023091">
    <property type="entry name" value="MetalPrtase_cat_dom_sf_prd"/>
</dbReference>
<dbReference type="EC" id="3.1.-.-" evidence="7"/>
<evidence type="ECO:0000256" key="3">
    <source>
        <dbReference type="ARBA" id="ARBA00022723"/>
    </source>
</evidence>
<keyword evidence="2 7" id="KW-0540">Nuclease</keyword>
<accession>A0ABX0WKA7</accession>
<dbReference type="Gene3D" id="3.40.390.30">
    <property type="entry name" value="Metalloproteases ('zincins'), catalytic domain"/>
    <property type="match status" value="1"/>
</dbReference>
<comment type="similarity">
    <text evidence="1 7">Belongs to the endoribonuclease YbeY family.</text>
</comment>
<keyword evidence="4 7" id="KW-0255">Endonuclease</keyword>
<dbReference type="Proteomes" id="UP000720344">
    <property type="component" value="Unassembled WGS sequence"/>
</dbReference>
<dbReference type="NCBIfam" id="TIGR00043">
    <property type="entry name" value="rRNA maturation RNase YbeY"/>
    <property type="match status" value="1"/>
</dbReference>
<name>A0ABX0WKA7_9RHOO</name>
<dbReference type="RefSeq" id="WP_167682746.1">
    <property type="nucleotide sequence ID" value="NZ_JAATWB010000014.1"/>
</dbReference>
<dbReference type="InterPro" id="IPR002036">
    <property type="entry name" value="YbeY"/>
</dbReference>
<keyword evidence="7" id="KW-0698">rRNA processing</keyword>
<dbReference type="PANTHER" id="PTHR46986:SF1">
    <property type="entry name" value="ENDORIBONUCLEASE YBEY, CHLOROPLASTIC"/>
    <property type="match status" value="1"/>
</dbReference>
<comment type="caution">
    <text evidence="8">The sequence shown here is derived from an EMBL/GenBank/DDBJ whole genome shotgun (WGS) entry which is preliminary data.</text>
</comment>